<dbReference type="InterPro" id="IPR005152">
    <property type="entry name" value="Lipase_secreted"/>
</dbReference>
<dbReference type="GO" id="GO:0004806">
    <property type="term" value="F:triacylglycerol lipase activity"/>
    <property type="evidence" value="ECO:0007669"/>
    <property type="project" value="UniProtKB-UniRule"/>
</dbReference>
<dbReference type="GO" id="GO:0016042">
    <property type="term" value="P:lipid catabolic process"/>
    <property type="evidence" value="ECO:0007669"/>
    <property type="project" value="UniProtKB-UniRule"/>
</dbReference>
<dbReference type="Gene3D" id="3.40.50.1820">
    <property type="entry name" value="alpha/beta hydrolase"/>
    <property type="match status" value="1"/>
</dbReference>
<dbReference type="PANTHER" id="PTHR34853:SF5">
    <property type="entry name" value="LIP-DOMAIN-CONTAINING PROTEIN-RELATED"/>
    <property type="match status" value="1"/>
</dbReference>
<organism evidence="3">
    <name type="scientific">Petromyces alliaceus</name>
    <name type="common">Aspergillus alliaceus</name>
    <dbReference type="NCBI Taxonomy" id="209559"/>
    <lineage>
        <taxon>Eukaryota</taxon>
        <taxon>Fungi</taxon>
        <taxon>Dikarya</taxon>
        <taxon>Ascomycota</taxon>
        <taxon>Pezizomycotina</taxon>
        <taxon>Eurotiomycetes</taxon>
        <taxon>Eurotiomycetidae</taxon>
        <taxon>Eurotiales</taxon>
        <taxon>Aspergillaceae</taxon>
        <taxon>Aspergillus</taxon>
        <taxon>Aspergillus subgen. Circumdati</taxon>
    </lineage>
</organism>
<dbReference type="PANTHER" id="PTHR34853">
    <property type="match status" value="1"/>
</dbReference>
<comment type="similarity">
    <text evidence="2">Belongs to the AB hydrolase superfamily. Lipase family.</text>
</comment>
<accession>A0A5N7BRT8</accession>
<feature type="chain" id="PRO_5025102613" evidence="2">
    <location>
        <begin position="21"/>
        <end position="452"/>
    </location>
</feature>
<dbReference type="SUPFAM" id="SSF53474">
    <property type="entry name" value="alpha/beta-Hydrolases"/>
    <property type="match status" value="1"/>
</dbReference>
<dbReference type="Pfam" id="PF03583">
    <property type="entry name" value="LIP"/>
    <property type="match status" value="1"/>
</dbReference>
<name>A0A5N7BRT8_PETAA</name>
<gene>
    <name evidence="3" type="ORF">BDV23DRAFT_191559</name>
</gene>
<dbReference type="EMBL" id="ML735365">
    <property type="protein sequence ID" value="KAE8384541.1"/>
    <property type="molecule type" value="Genomic_DNA"/>
</dbReference>
<protein>
    <submittedName>
        <fullName evidence="3">Secretory lipase-domain-containing protein</fullName>
    </submittedName>
</protein>
<evidence type="ECO:0000256" key="2">
    <source>
        <dbReference type="PIRNR" id="PIRNR029171"/>
    </source>
</evidence>
<keyword evidence="1" id="KW-0378">Hydrolase</keyword>
<dbReference type="PIRSF" id="PIRSF029171">
    <property type="entry name" value="Esterase_LipA"/>
    <property type="match status" value="1"/>
</dbReference>
<dbReference type="Gene3D" id="1.10.260.130">
    <property type="match status" value="1"/>
</dbReference>
<evidence type="ECO:0000313" key="3">
    <source>
        <dbReference type="EMBL" id="KAE8384541.1"/>
    </source>
</evidence>
<dbReference type="InterPro" id="IPR029058">
    <property type="entry name" value="AB_hydrolase_fold"/>
</dbReference>
<reference evidence="3" key="1">
    <citation type="submission" date="2019-04" db="EMBL/GenBank/DDBJ databases">
        <title>Friends and foes A comparative genomics studyof 23 Aspergillus species from section Flavi.</title>
        <authorList>
            <consortium name="DOE Joint Genome Institute"/>
            <person name="Kjaerbolling I."/>
            <person name="Vesth T."/>
            <person name="Frisvad J.C."/>
            <person name="Nybo J.L."/>
            <person name="Theobald S."/>
            <person name="Kildgaard S."/>
            <person name="Isbrandt T."/>
            <person name="Kuo A."/>
            <person name="Sato A."/>
            <person name="Lyhne E.K."/>
            <person name="Kogle M.E."/>
            <person name="Wiebenga A."/>
            <person name="Kun R.S."/>
            <person name="Lubbers R.J."/>
            <person name="Makela M.R."/>
            <person name="Barry K."/>
            <person name="Chovatia M."/>
            <person name="Clum A."/>
            <person name="Daum C."/>
            <person name="Haridas S."/>
            <person name="He G."/>
            <person name="LaButti K."/>
            <person name="Lipzen A."/>
            <person name="Mondo S."/>
            <person name="Riley R."/>
            <person name="Salamov A."/>
            <person name="Simmons B.A."/>
            <person name="Magnuson J.K."/>
            <person name="Henrissat B."/>
            <person name="Mortensen U.H."/>
            <person name="Larsen T.O."/>
            <person name="Devries R.P."/>
            <person name="Grigoriev I.V."/>
            <person name="Machida M."/>
            <person name="Baker S.E."/>
            <person name="Andersen M.R."/>
        </authorList>
    </citation>
    <scope>NUCLEOTIDE SEQUENCE [LARGE SCALE GENOMIC DNA]</scope>
    <source>
        <strain evidence="3">IBT 14317</strain>
    </source>
</reference>
<evidence type="ECO:0000256" key="1">
    <source>
        <dbReference type="ARBA" id="ARBA00022801"/>
    </source>
</evidence>
<keyword evidence="2" id="KW-0732">Signal</keyword>
<proteinExistence type="inferred from homology"/>
<dbReference type="OrthoDB" id="2373480at2759"/>
<feature type="signal peptide" evidence="2">
    <location>
        <begin position="1"/>
        <end position="20"/>
    </location>
</feature>
<dbReference type="Proteomes" id="UP000326877">
    <property type="component" value="Unassembled WGS sequence"/>
</dbReference>
<sequence>MRWLPLFAVVTVNLWSAVSAAKPLPPTQDPWYDQPADIDTYAPGETIRSREISNQLQPFLPLPVDVSVEAVHQFLFRTTDSLGNPVAAVNTLIKPRNADPSKLLAYALYYDSSNPSCEPSYTLQPGSDPAGLPGIVSANSTLSTDTAFLAASLNQGWWVVATDYEGLDAHFSAGVISGQATLDGVRSALIEGPKLGLAKDARYAMWGYSGGSIAVNNAAELQPTYAPELNFVGAAAGGNIANLSSTLTTVTGGPFAGLAFGSINGLAKAYPNVSDWLEQSLVPEKKAEFDELANSCLIGESTGGFLKNVYLYFVNGEASFAEDVPQSVMRLAGQMGVHGTPKMPMYIYKPVHDEISPGADTDELVDTYCDGGATVEYIRDLAGGHASLWITGSANAMGWIADRLEGKEVSHPGSCTKKDVLLSELNADMIPFFGRELWSTLKWTLGGILGPH</sequence>
<dbReference type="AlphaFoldDB" id="A0A5N7BRT8"/>